<evidence type="ECO:0000256" key="4">
    <source>
        <dbReference type="ARBA" id="ARBA00022741"/>
    </source>
</evidence>
<keyword evidence="8" id="KW-1185">Reference proteome</keyword>
<dbReference type="SMART" id="SM00382">
    <property type="entry name" value="AAA"/>
    <property type="match status" value="1"/>
</dbReference>
<comment type="caution">
    <text evidence="7">The sequence shown here is derived from an EMBL/GenBank/DDBJ whole genome shotgun (WGS) entry which is preliminary data.</text>
</comment>
<dbReference type="InterPro" id="IPR003439">
    <property type="entry name" value="ABC_transporter-like_ATP-bd"/>
</dbReference>
<evidence type="ECO:0000313" key="8">
    <source>
        <dbReference type="Proteomes" id="UP001218788"/>
    </source>
</evidence>
<evidence type="ECO:0000313" key="7">
    <source>
        <dbReference type="EMBL" id="MDC8831808.1"/>
    </source>
</evidence>
<keyword evidence="5 7" id="KW-0067">ATP-binding</keyword>
<dbReference type="Proteomes" id="UP001218788">
    <property type="component" value="Unassembled WGS sequence"/>
</dbReference>
<comment type="similarity">
    <text evidence="1">Belongs to the ABC transporter superfamily.</text>
</comment>
<evidence type="ECO:0000256" key="2">
    <source>
        <dbReference type="ARBA" id="ARBA00022448"/>
    </source>
</evidence>
<name>A0ABT5L4M2_9ALTE</name>
<dbReference type="PANTHER" id="PTHR42711">
    <property type="entry name" value="ABC TRANSPORTER ATP-BINDING PROTEIN"/>
    <property type="match status" value="1"/>
</dbReference>
<evidence type="ECO:0000256" key="5">
    <source>
        <dbReference type="ARBA" id="ARBA00022840"/>
    </source>
</evidence>
<evidence type="ECO:0000259" key="6">
    <source>
        <dbReference type="PROSITE" id="PS50893"/>
    </source>
</evidence>
<dbReference type="GO" id="GO:0005524">
    <property type="term" value="F:ATP binding"/>
    <property type="evidence" value="ECO:0007669"/>
    <property type="project" value="UniProtKB-KW"/>
</dbReference>
<proteinExistence type="inferred from homology"/>
<accession>A0ABT5L4M2</accession>
<dbReference type="RefSeq" id="WP_273641326.1">
    <property type="nucleotide sequence ID" value="NZ_JAQQXP010000001.1"/>
</dbReference>
<dbReference type="Pfam" id="PF00005">
    <property type="entry name" value="ABC_tran"/>
    <property type="match status" value="1"/>
</dbReference>
<keyword evidence="2" id="KW-0813">Transport</keyword>
<dbReference type="EMBL" id="JAQQXP010000001">
    <property type="protein sequence ID" value="MDC8831808.1"/>
    <property type="molecule type" value="Genomic_DNA"/>
</dbReference>
<dbReference type="PANTHER" id="PTHR42711:SF5">
    <property type="entry name" value="ABC TRANSPORTER ATP-BINDING PROTEIN NATA"/>
    <property type="match status" value="1"/>
</dbReference>
<dbReference type="SUPFAM" id="SSF52540">
    <property type="entry name" value="P-loop containing nucleoside triphosphate hydrolases"/>
    <property type="match status" value="1"/>
</dbReference>
<keyword evidence="4" id="KW-0547">Nucleotide-binding</keyword>
<feature type="domain" description="ABC transporter" evidence="6">
    <location>
        <begin position="6"/>
        <end position="241"/>
    </location>
</feature>
<dbReference type="PROSITE" id="PS50893">
    <property type="entry name" value="ABC_TRANSPORTER_2"/>
    <property type="match status" value="1"/>
</dbReference>
<keyword evidence="3" id="KW-0536">Nodulation</keyword>
<organism evidence="7 8">
    <name type="scientific">Alteromonas gilva</name>
    <dbReference type="NCBI Taxonomy" id="2987522"/>
    <lineage>
        <taxon>Bacteria</taxon>
        <taxon>Pseudomonadati</taxon>
        <taxon>Pseudomonadota</taxon>
        <taxon>Gammaproteobacteria</taxon>
        <taxon>Alteromonadales</taxon>
        <taxon>Alteromonadaceae</taxon>
        <taxon>Alteromonas/Salinimonas group</taxon>
        <taxon>Alteromonas</taxon>
    </lineage>
</organism>
<reference evidence="7 8" key="1">
    <citation type="submission" date="2022-10" db="EMBL/GenBank/DDBJ databases">
        <title>Alteromonas sp. chi3 Genome sequencing.</title>
        <authorList>
            <person name="Park S."/>
        </authorList>
    </citation>
    <scope>NUCLEOTIDE SEQUENCE [LARGE SCALE GENOMIC DNA]</scope>
    <source>
        <strain evidence="8">chi3</strain>
    </source>
</reference>
<gene>
    <name evidence="7" type="ORF">OIK42_13690</name>
</gene>
<evidence type="ECO:0000256" key="3">
    <source>
        <dbReference type="ARBA" id="ARBA00022458"/>
    </source>
</evidence>
<dbReference type="InterPro" id="IPR003593">
    <property type="entry name" value="AAA+_ATPase"/>
</dbReference>
<dbReference type="InterPro" id="IPR050763">
    <property type="entry name" value="ABC_transporter_ATP-binding"/>
</dbReference>
<evidence type="ECO:0000256" key="1">
    <source>
        <dbReference type="ARBA" id="ARBA00005417"/>
    </source>
</evidence>
<dbReference type="CDD" id="cd03230">
    <property type="entry name" value="ABC_DR_subfamily_A"/>
    <property type="match status" value="1"/>
</dbReference>
<sequence length="304" mass="34580">MRTDSIEVNHLSKEYKLAKKSVFALRDIEFNVKKGDVVGILGPNGSGKSTLIKVLLSVVMVDDIEMRFNGQKVGTKANNKAYLKDVGAIVEGNKEMMERLSAYENAKYYCRLRNVKFDKDYFEYLADILSLSEHDKQARYLSTGNKQKAALINAIIHKPSLVILDEPTLGMDVHCLSALESLINALSQEHGATFIITSHDLRFIERVVKRLICLRNGVKIYDGSLLDFNAQNFLYEISVQENIILKEWLKEQDFGMFSNNNSLFMVKNLGELSTVIQFVIDNEIDQNSITISKYDLEQQFKEST</sequence>
<dbReference type="InterPro" id="IPR027417">
    <property type="entry name" value="P-loop_NTPase"/>
</dbReference>
<protein>
    <submittedName>
        <fullName evidence="7">ABC transporter ATP-binding protein</fullName>
    </submittedName>
</protein>
<dbReference type="Gene3D" id="3.40.50.300">
    <property type="entry name" value="P-loop containing nucleotide triphosphate hydrolases"/>
    <property type="match status" value="1"/>
</dbReference>